<feature type="coiled-coil region" evidence="1">
    <location>
        <begin position="917"/>
        <end position="964"/>
    </location>
</feature>
<feature type="region of interest" description="Disordered" evidence="2">
    <location>
        <begin position="333"/>
        <end position="374"/>
    </location>
</feature>
<evidence type="ECO:0000313" key="4">
    <source>
        <dbReference type="EMBL" id="CAD5119964.1"/>
    </source>
</evidence>
<gene>
    <name evidence="4" type="ORF">DGYR_LOCUS8131</name>
</gene>
<keyword evidence="5" id="KW-1185">Reference proteome</keyword>
<dbReference type="OrthoDB" id="77911at2759"/>
<proteinExistence type="predicted"/>
<feature type="compositionally biased region" description="Low complexity" evidence="2">
    <location>
        <begin position="275"/>
        <end position="287"/>
    </location>
</feature>
<evidence type="ECO:0000259" key="3">
    <source>
        <dbReference type="Pfam" id="PF23649"/>
    </source>
</evidence>
<keyword evidence="1" id="KW-0175">Coiled coil</keyword>
<dbReference type="PANTHER" id="PTHR44927">
    <property type="entry name" value="FK506-BINDING PROTEIN 15"/>
    <property type="match status" value="1"/>
</dbReference>
<feature type="domain" description="FK506-binding protein 15-like" evidence="3">
    <location>
        <begin position="501"/>
        <end position="633"/>
    </location>
</feature>
<feature type="coiled-coil region" evidence="1">
    <location>
        <begin position="629"/>
        <end position="677"/>
    </location>
</feature>
<dbReference type="AlphaFoldDB" id="A0A7I8VZL8"/>
<sequence>MFNSEDSGDNDFNLQTGGSKLSSLFDNESIDIGTTLSYKAPKEPKSNVAANQTTKTVESAVLCAFVVNTFKLENKEYTSFGKLGCALIKYIDNKPSQLLLYKTKQQPVASVNVSSSFNLTVQKRNYVTFYDDRRQNWSILFEKEKDIEKLCLLVSLETFASGHRKEVVFMNLYEGEGDCIEEKDALESSIEGWALKKMTLENPLKKEILKFRIGSHKMNKILEDKLIGAKKTCRIILIIPADQNIKSSKWPFPEKCDLLLLISIDKVKRNKATKEVASPESSVASSPTHTPVPEQNTTQTNTNSSETIQEPTANSTNSRAQILSKMAKLGQPLIPMFAGGSNPSEPEEEETAAVKSPKGSPEKIFPSKPKPQIVSKPQIHMKQEPASPQSAYSQNFPVAQNYPTKGLPGQVAIYQTPSAFQPLPPQNFSIPQQNDNMTQILLSEQRTQNTEIRLAIGKVQDKVENVLDKLEKQQQLALNQQQSQLSYKQSESFDALAFAASYQKLHQENSKLIEEVDAKRALVQKLNEKVSELLLKNQQYVEQSTNLLEEKHAAVHKVNVHTQQQLSNLETENNILSMELNQVKDTLTKKTNELNSYKEMLFEQKRLAESLSETEVRLNIEMASAITSNKDLESVNTKLTKDLKDALRRVSLLEEIVEKLEASNKAQAEQMEVAIENSKKNEEEIRLTLIEKMTNDHKESLKVKEISMKEERRLEVDKLKETYESKIADLTQQFEDLQKTKEDNYQLELQKNEDEREKLAAKYKKFVERTKLMKLEYENEITQLKESLTSSKHNVGGTDVGAHIKKIMNGFYKEIKKHFTRENTYEGEKINTTILEIVKDVTLSALQPQSHIQVTNITDKHTEKNSETQIEEAQTENKKEKIVATQSEVEEEKVEGQAEIKEEIHREEQGEIEEKIHREEQAEIKEEIHAQEQLENVKEKELNINVEKAEETQLTTKKEEVKEQLLGN</sequence>
<feature type="coiled-coil region" evidence="1">
    <location>
        <begin position="456"/>
        <end position="600"/>
    </location>
</feature>
<reference evidence="4 5" key="1">
    <citation type="submission" date="2020-08" db="EMBL/GenBank/DDBJ databases">
        <authorList>
            <person name="Hejnol A."/>
        </authorList>
    </citation>
    <scope>NUCLEOTIDE SEQUENCE [LARGE SCALE GENOMIC DNA]</scope>
</reference>
<dbReference type="InterPro" id="IPR056598">
    <property type="entry name" value="FKBP-15_dom"/>
</dbReference>
<comment type="caution">
    <text evidence="4">The sequence shown here is derived from an EMBL/GenBank/DDBJ whole genome shotgun (WGS) entry which is preliminary data.</text>
</comment>
<evidence type="ECO:0000313" key="5">
    <source>
        <dbReference type="Proteomes" id="UP000549394"/>
    </source>
</evidence>
<feature type="compositionally biased region" description="Basic and acidic residues" evidence="2">
    <location>
        <begin position="894"/>
        <end position="913"/>
    </location>
</feature>
<feature type="region of interest" description="Disordered" evidence="2">
    <location>
        <begin position="885"/>
        <end position="913"/>
    </location>
</feature>
<dbReference type="Proteomes" id="UP000549394">
    <property type="component" value="Unassembled WGS sequence"/>
</dbReference>
<name>A0A7I8VZL8_9ANNE</name>
<feature type="compositionally biased region" description="Low complexity" evidence="2">
    <location>
        <begin position="294"/>
        <end position="307"/>
    </location>
</feature>
<feature type="region of interest" description="Disordered" evidence="2">
    <location>
        <begin position="273"/>
        <end position="319"/>
    </location>
</feature>
<organism evidence="4 5">
    <name type="scientific">Dimorphilus gyrociliatus</name>
    <dbReference type="NCBI Taxonomy" id="2664684"/>
    <lineage>
        <taxon>Eukaryota</taxon>
        <taxon>Metazoa</taxon>
        <taxon>Spiralia</taxon>
        <taxon>Lophotrochozoa</taxon>
        <taxon>Annelida</taxon>
        <taxon>Polychaeta</taxon>
        <taxon>Polychaeta incertae sedis</taxon>
        <taxon>Dinophilidae</taxon>
        <taxon>Dimorphilus</taxon>
    </lineage>
</organism>
<dbReference type="EMBL" id="CAJFCJ010000011">
    <property type="protein sequence ID" value="CAD5119964.1"/>
    <property type="molecule type" value="Genomic_DNA"/>
</dbReference>
<evidence type="ECO:0000256" key="1">
    <source>
        <dbReference type="SAM" id="Coils"/>
    </source>
</evidence>
<protein>
    <submittedName>
        <fullName evidence="4">DgyrCDS8550</fullName>
    </submittedName>
</protein>
<accession>A0A7I8VZL8</accession>
<evidence type="ECO:0000256" key="2">
    <source>
        <dbReference type="SAM" id="MobiDB-lite"/>
    </source>
</evidence>
<feature type="compositionally biased region" description="Polar residues" evidence="2">
    <location>
        <begin position="308"/>
        <end position="319"/>
    </location>
</feature>
<dbReference type="PANTHER" id="PTHR44927:SF1">
    <property type="entry name" value="FK506-BINDING PROTEIN 15"/>
    <property type="match status" value="1"/>
</dbReference>
<dbReference type="Pfam" id="PF23649">
    <property type="entry name" value="FKBP15"/>
    <property type="match status" value="1"/>
</dbReference>
<feature type="coiled-coil region" evidence="1">
    <location>
        <begin position="720"/>
        <end position="794"/>
    </location>
</feature>